<dbReference type="AlphaFoldDB" id="A0A3P7M7D0"/>
<feature type="region of interest" description="Disordered" evidence="1">
    <location>
        <begin position="1"/>
        <end position="35"/>
    </location>
</feature>
<evidence type="ECO:0000313" key="3">
    <source>
        <dbReference type="Proteomes" id="UP000281553"/>
    </source>
</evidence>
<evidence type="ECO:0000256" key="1">
    <source>
        <dbReference type="SAM" id="MobiDB-lite"/>
    </source>
</evidence>
<proteinExistence type="predicted"/>
<name>A0A3P7M7D0_DIBLA</name>
<reference evidence="2 3" key="1">
    <citation type="submission" date="2018-11" db="EMBL/GenBank/DDBJ databases">
        <authorList>
            <consortium name="Pathogen Informatics"/>
        </authorList>
    </citation>
    <scope>NUCLEOTIDE SEQUENCE [LARGE SCALE GENOMIC DNA]</scope>
</reference>
<keyword evidence="3" id="KW-1185">Reference proteome</keyword>
<protein>
    <submittedName>
        <fullName evidence="2">Uncharacterized protein</fullName>
    </submittedName>
</protein>
<organism evidence="2 3">
    <name type="scientific">Dibothriocephalus latus</name>
    <name type="common">Fish tapeworm</name>
    <name type="synonym">Diphyllobothrium latum</name>
    <dbReference type="NCBI Taxonomy" id="60516"/>
    <lineage>
        <taxon>Eukaryota</taxon>
        <taxon>Metazoa</taxon>
        <taxon>Spiralia</taxon>
        <taxon>Lophotrochozoa</taxon>
        <taxon>Platyhelminthes</taxon>
        <taxon>Cestoda</taxon>
        <taxon>Eucestoda</taxon>
        <taxon>Diphyllobothriidea</taxon>
        <taxon>Diphyllobothriidae</taxon>
        <taxon>Dibothriocephalus</taxon>
    </lineage>
</organism>
<sequence>MFFSPDLYEETGCSSTTTSGSAASAGSHHEHSGANRDLPIVNEQQALHTGAFNRPGVTSTESTPPLTLGRLVNAAGRTNLAGVGVSQGSAPAANPTPTANTSMFSRLNPERRTIHTANPQLLDLDPNFPDSAHDTTTVAARNISLPVSTSGAAGFFKSFKTKIGIG</sequence>
<feature type="compositionally biased region" description="Low complexity" evidence="1">
    <location>
        <begin position="10"/>
        <end position="26"/>
    </location>
</feature>
<evidence type="ECO:0000313" key="2">
    <source>
        <dbReference type="EMBL" id="VDN19737.1"/>
    </source>
</evidence>
<dbReference type="EMBL" id="UYRU01070417">
    <property type="protein sequence ID" value="VDN19737.1"/>
    <property type="molecule type" value="Genomic_DNA"/>
</dbReference>
<dbReference type="Proteomes" id="UP000281553">
    <property type="component" value="Unassembled WGS sequence"/>
</dbReference>
<gene>
    <name evidence="2" type="ORF">DILT_LOCUS13476</name>
</gene>
<accession>A0A3P7M7D0</accession>